<dbReference type="EMBL" id="CWQJ01000026">
    <property type="protein sequence ID" value="CSC67182.1"/>
    <property type="molecule type" value="Genomic_DNA"/>
</dbReference>
<dbReference type="Proteomes" id="UP000046067">
    <property type="component" value="Unassembled WGS sequence"/>
</dbReference>
<gene>
    <name evidence="1" type="ORF">ERS013201_03233</name>
</gene>
<evidence type="ECO:0000313" key="2">
    <source>
        <dbReference type="Proteomes" id="UP000046067"/>
    </source>
</evidence>
<dbReference type="AlphaFoldDB" id="A0A655ZD27"/>
<proteinExistence type="predicted"/>
<evidence type="ECO:0000313" key="1">
    <source>
        <dbReference type="EMBL" id="CSC67182.1"/>
    </source>
</evidence>
<name>A0A655ZD27_VIBCL</name>
<accession>A0A655ZD27</accession>
<protein>
    <submittedName>
        <fullName evidence="1">Uncharacterized protein</fullName>
    </submittedName>
</protein>
<organism evidence="1 2">
    <name type="scientific">Vibrio cholerae</name>
    <dbReference type="NCBI Taxonomy" id="666"/>
    <lineage>
        <taxon>Bacteria</taxon>
        <taxon>Pseudomonadati</taxon>
        <taxon>Pseudomonadota</taxon>
        <taxon>Gammaproteobacteria</taxon>
        <taxon>Vibrionales</taxon>
        <taxon>Vibrionaceae</taxon>
        <taxon>Vibrio</taxon>
    </lineage>
</organism>
<reference evidence="1 2" key="1">
    <citation type="submission" date="2015-07" db="EMBL/GenBank/DDBJ databases">
        <authorList>
            <consortium name="Pathogen Informatics"/>
        </authorList>
    </citation>
    <scope>NUCLEOTIDE SEQUENCE [LARGE SCALE GENOMIC DNA]</scope>
    <source>
        <strain evidence="1 2">A325</strain>
    </source>
</reference>
<sequence>MLGDIDGLLHDHINRRRLWATGTKFLGNNTGSFGNIFHFQTVLHTKGKLHRASDLLKFQYVHLRKREQEYEEAHQQ</sequence>